<dbReference type="GO" id="GO:0005886">
    <property type="term" value="C:plasma membrane"/>
    <property type="evidence" value="ECO:0007669"/>
    <property type="project" value="UniProtKB-SubCell"/>
</dbReference>
<keyword evidence="8 14" id="KW-0418">Kinase</keyword>
<keyword evidence="11" id="KW-0472">Membrane</keyword>
<dbReference type="EC" id="2.7.13.3" evidence="3"/>
<comment type="catalytic activity">
    <reaction evidence="1">
        <text>ATP + protein L-histidine = ADP + protein N-phospho-L-histidine.</text>
        <dbReference type="EC" id="2.7.13.3"/>
    </reaction>
</comment>
<dbReference type="PRINTS" id="PR00344">
    <property type="entry name" value="BCTRLSENSOR"/>
</dbReference>
<accession>A0A1E3X5Y6</accession>
<dbReference type="InterPro" id="IPR005467">
    <property type="entry name" value="His_kinase_dom"/>
</dbReference>
<dbReference type="InterPro" id="IPR050351">
    <property type="entry name" value="BphY/WalK/GraS-like"/>
</dbReference>
<evidence type="ECO:0000256" key="3">
    <source>
        <dbReference type="ARBA" id="ARBA00012438"/>
    </source>
</evidence>
<gene>
    <name evidence="14" type="ORF">SCARUB_04518</name>
</gene>
<dbReference type="GO" id="GO:0030295">
    <property type="term" value="F:protein kinase activator activity"/>
    <property type="evidence" value="ECO:0007669"/>
    <property type="project" value="TreeGrafter"/>
</dbReference>
<dbReference type="GO" id="GO:0000156">
    <property type="term" value="F:phosphorelay response regulator activity"/>
    <property type="evidence" value="ECO:0007669"/>
    <property type="project" value="TreeGrafter"/>
</dbReference>
<evidence type="ECO:0000256" key="11">
    <source>
        <dbReference type="SAM" id="Phobius"/>
    </source>
</evidence>
<name>A0A1E3X5Y6_9BACT</name>
<dbReference type="PROSITE" id="PS50109">
    <property type="entry name" value="HIS_KIN"/>
    <property type="match status" value="1"/>
</dbReference>
<evidence type="ECO:0000256" key="8">
    <source>
        <dbReference type="ARBA" id="ARBA00022777"/>
    </source>
</evidence>
<dbReference type="PROSITE" id="PS50885">
    <property type="entry name" value="HAMP"/>
    <property type="match status" value="1"/>
</dbReference>
<dbReference type="SUPFAM" id="SSF103190">
    <property type="entry name" value="Sensory domain-like"/>
    <property type="match status" value="2"/>
</dbReference>
<keyword evidence="6" id="KW-0808">Transferase</keyword>
<dbReference type="SUPFAM" id="SSF158472">
    <property type="entry name" value="HAMP domain-like"/>
    <property type="match status" value="1"/>
</dbReference>
<evidence type="ECO:0000256" key="9">
    <source>
        <dbReference type="ARBA" id="ARBA00022989"/>
    </source>
</evidence>
<dbReference type="InterPro" id="IPR003660">
    <property type="entry name" value="HAMP_dom"/>
</dbReference>
<dbReference type="InterPro" id="IPR029151">
    <property type="entry name" value="Sensor-like_sf"/>
</dbReference>
<feature type="transmembrane region" description="Helical" evidence="11">
    <location>
        <begin position="7"/>
        <end position="25"/>
    </location>
</feature>
<dbReference type="Gene3D" id="6.10.340.10">
    <property type="match status" value="1"/>
</dbReference>
<comment type="caution">
    <text evidence="14">The sequence shown here is derived from an EMBL/GenBank/DDBJ whole genome shotgun (WGS) entry which is preliminary data.</text>
</comment>
<dbReference type="Pfam" id="PF00672">
    <property type="entry name" value="HAMP"/>
    <property type="match status" value="1"/>
</dbReference>
<keyword evidence="4" id="KW-1003">Cell membrane</keyword>
<evidence type="ECO:0000256" key="10">
    <source>
        <dbReference type="SAM" id="Coils"/>
    </source>
</evidence>
<dbReference type="SUPFAM" id="SSF47384">
    <property type="entry name" value="Homodimeric domain of signal transducing histidine kinase"/>
    <property type="match status" value="1"/>
</dbReference>
<dbReference type="SMART" id="SM00304">
    <property type="entry name" value="HAMP"/>
    <property type="match status" value="1"/>
</dbReference>
<dbReference type="GO" id="GO:0007234">
    <property type="term" value="P:osmosensory signaling via phosphorelay pathway"/>
    <property type="evidence" value="ECO:0007669"/>
    <property type="project" value="TreeGrafter"/>
</dbReference>
<evidence type="ECO:0000313" key="15">
    <source>
        <dbReference type="Proteomes" id="UP000094056"/>
    </source>
</evidence>
<organism evidence="14 15">
    <name type="scientific">Candidatus Scalindua rubra</name>
    <dbReference type="NCBI Taxonomy" id="1872076"/>
    <lineage>
        <taxon>Bacteria</taxon>
        <taxon>Pseudomonadati</taxon>
        <taxon>Planctomycetota</taxon>
        <taxon>Candidatus Brocadiia</taxon>
        <taxon>Candidatus Brocadiales</taxon>
        <taxon>Candidatus Scalinduaceae</taxon>
        <taxon>Candidatus Scalindua</taxon>
    </lineage>
</organism>
<dbReference type="InterPro" id="IPR036890">
    <property type="entry name" value="HATPase_C_sf"/>
</dbReference>
<evidence type="ECO:0000256" key="5">
    <source>
        <dbReference type="ARBA" id="ARBA00022553"/>
    </source>
</evidence>
<feature type="coiled-coil region" evidence="10">
    <location>
        <begin position="518"/>
        <end position="549"/>
    </location>
</feature>
<dbReference type="Proteomes" id="UP000094056">
    <property type="component" value="Unassembled WGS sequence"/>
</dbReference>
<evidence type="ECO:0000259" key="12">
    <source>
        <dbReference type="PROSITE" id="PS50109"/>
    </source>
</evidence>
<dbReference type="Gene3D" id="1.10.287.130">
    <property type="match status" value="1"/>
</dbReference>
<proteinExistence type="predicted"/>
<evidence type="ECO:0000259" key="13">
    <source>
        <dbReference type="PROSITE" id="PS50885"/>
    </source>
</evidence>
<keyword evidence="10" id="KW-0175">Coiled coil</keyword>
<evidence type="ECO:0000256" key="2">
    <source>
        <dbReference type="ARBA" id="ARBA00004651"/>
    </source>
</evidence>
<dbReference type="AlphaFoldDB" id="A0A1E3X5Y6"/>
<evidence type="ECO:0000313" key="14">
    <source>
        <dbReference type="EMBL" id="ODS30374.1"/>
    </source>
</evidence>
<dbReference type="PANTHER" id="PTHR42878">
    <property type="entry name" value="TWO-COMPONENT HISTIDINE KINASE"/>
    <property type="match status" value="1"/>
</dbReference>
<keyword evidence="7 11" id="KW-0812">Transmembrane</keyword>
<evidence type="ECO:0000256" key="7">
    <source>
        <dbReference type="ARBA" id="ARBA00022692"/>
    </source>
</evidence>
<reference evidence="14 15" key="1">
    <citation type="submission" date="2016-07" db="EMBL/GenBank/DDBJ databases">
        <title>Draft genome of Scalindua rubra, obtained from a brine-seawater interface in the Red Sea, sheds light on salt adaptation in anammox bacteria.</title>
        <authorList>
            <person name="Speth D.R."/>
            <person name="Lagkouvardos I."/>
            <person name="Wang Y."/>
            <person name="Qian P.-Y."/>
            <person name="Dutilh B.E."/>
            <person name="Jetten M.S."/>
        </authorList>
    </citation>
    <scope>NUCLEOTIDE SEQUENCE [LARGE SCALE GENOMIC DNA]</scope>
    <source>
        <strain evidence="14">BSI-1</strain>
    </source>
</reference>
<dbReference type="Pfam" id="PF02518">
    <property type="entry name" value="HATPase_c"/>
    <property type="match status" value="1"/>
</dbReference>
<dbReference type="SMART" id="SM00387">
    <property type="entry name" value="HATPase_c"/>
    <property type="match status" value="1"/>
</dbReference>
<feature type="domain" description="Histidine kinase" evidence="12">
    <location>
        <begin position="563"/>
        <end position="795"/>
    </location>
</feature>
<evidence type="ECO:0000256" key="4">
    <source>
        <dbReference type="ARBA" id="ARBA00022475"/>
    </source>
</evidence>
<dbReference type="SUPFAM" id="SSF55874">
    <property type="entry name" value="ATPase domain of HSP90 chaperone/DNA topoisomerase II/histidine kinase"/>
    <property type="match status" value="1"/>
</dbReference>
<dbReference type="GO" id="GO:0000155">
    <property type="term" value="F:phosphorelay sensor kinase activity"/>
    <property type="evidence" value="ECO:0007669"/>
    <property type="project" value="InterPro"/>
</dbReference>
<dbReference type="PANTHER" id="PTHR42878:SF15">
    <property type="entry name" value="BACTERIOPHYTOCHROME"/>
    <property type="match status" value="1"/>
</dbReference>
<dbReference type="Gene3D" id="3.30.565.10">
    <property type="entry name" value="Histidine kinase-like ATPase, C-terminal domain"/>
    <property type="match status" value="1"/>
</dbReference>
<keyword evidence="9 11" id="KW-1133">Transmembrane helix</keyword>
<feature type="transmembrane region" description="Helical" evidence="11">
    <location>
        <begin position="450"/>
        <end position="470"/>
    </location>
</feature>
<feature type="domain" description="HAMP" evidence="13">
    <location>
        <begin position="471"/>
        <end position="523"/>
    </location>
</feature>
<sequence length="795" mass="90353">MFLPMDILIWIIMVVTVYYFVSKTVKQNVFDQLEFAADVLSGHIHLFLEKKKERIIDFSSDGFIRDCTEEITMKENRREYYTTALKNHLITNKKSLQPGILEVFVVDLKGKVIASTDKSRVGEDVSNKGYFSKAEYLSAFVSDPHYDAHLKEILIDFSTLLLNKVEREHIGVIVNRIRFEQQEDRGRGGASTQQDTEGYYSHLIAVNKSRVIDFSSDGFIRDCAEEIVKRENRVRHYTNSLNKHLIMNKKPLNPDILEVFVVDLDGKVISSTENGLIDKDVSGEVYFSETMNRDSYISNLHYSPEFKQNSYETARLLLSKEGQEPIGIIVNRYNSDSLRKVTRSGIREELEQEKLLTGFGETGELYIVNRDKLMITESRFIKDAILKQVVDTVGVRAAFENGVGMIGIYSDYRGIQILGASRYIEEMDWAVLAEKDVSEAFAPIIRLRNITIIIAIAGTVVVVIIVIFIATGITRPIRKLLEGTKKIAKGDFVFRMEAKSKDEIGQLAASFNNMTSQLSESKKQLQDYALNLEKKVEDKTKEIKHMLDELTYKNKEMEQIIYVTSHDLRAPLLNIQGFSKELEKDLEQVRQNLNERAFSSDVKKKLAEILEVDIPDALRFIVTSSSKMDTLLSGLLRVSCVGRVVLTIEQLDMNKLISNVIETYGYKIKETNVILQVDELPSCRGDKAQINQVFSNLIDNAFKYLDHHGEGIIKISGRKENEHNVYCLEDNGIGIAERHQDKIFQIFHRLNPGDGVVGEGLGLTIVRKILDLHGGKIWVESEPGKGSKFFVSLPA</sequence>
<evidence type="ECO:0000256" key="6">
    <source>
        <dbReference type="ARBA" id="ARBA00022679"/>
    </source>
</evidence>
<dbReference type="Gene3D" id="3.30.450.20">
    <property type="entry name" value="PAS domain"/>
    <property type="match status" value="2"/>
</dbReference>
<keyword evidence="5" id="KW-0597">Phosphoprotein</keyword>
<dbReference type="InterPro" id="IPR036097">
    <property type="entry name" value="HisK_dim/P_sf"/>
</dbReference>
<protein>
    <recommendedName>
        <fullName evidence="3">histidine kinase</fullName>
        <ecNumber evidence="3">2.7.13.3</ecNumber>
    </recommendedName>
</protein>
<dbReference type="InterPro" id="IPR004358">
    <property type="entry name" value="Sig_transdc_His_kin-like_C"/>
</dbReference>
<dbReference type="FunFam" id="3.30.565.10:FF:000006">
    <property type="entry name" value="Sensor histidine kinase WalK"/>
    <property type="match status" value="1"/>
</dbReference>
<dbReference type="CDD" id="cd06225">
    <property type="entry name" value="HAMP"/>
    <property type="match status" value="1"/>
</dbReference>
<dbReference type="EMBL" id="MAYW01000236">
    <property type="protein sequence ID" value="ODS30374.1"/>
    <property type="molecule type" value="Genomic_DNA"/>
</dbReference>
<dbReference type="InterPro" id="IPR003594">
    <property type="entry name" value="HATPase_dom"/>
</dbReference>
<evidence type="ECO:0000256" key="1">
    <source>
        <dbReference type="ARBA" id="ARBA00000085"/>
    </source>
</evidence>
<comment type="subcellular location">
    <subcellularLocation>
        <location evidence="2">Cell membrane</location>
        <topology evidence="2">Multi-pass membrane protein</topology>
    </subcellularLocation>
</comment>